<evidence type="ECO:0000256" key="1">
    <source>
        <dbReference type="ARBA" id="ARBA00004418"/>
    </source>
</evidence>
<feature type="domain" description="Solute-binding protein family 3/N-terminal" evidence="4">
    <location>
        <begin position="33"/>
        <end position="256"/>
    </location>
</feature>
<dbReference type="PANTHER" id="PTHR30024">
    <property type="entry name" value="ALIPHATIC SULFONATES-BINDING PROTEIN-RELATED"/>
    <property type="match status" value="1"/>
</dbReference>
<proteinExistence type="inferred from homology"/>
<evidence type="ECO:0000313" key="5">
    <source>
        <dbReference type="EMBL" id="UNK45703.1"/>
    </source>
</evidence>
<protein>
    <submittedName>
        <fullName evidence="5">ABC transporter substrate-binding protein</fullName>
    </submittedName>
</protein>
<reference evidence="5 6" key="1">
    <citation type="submission" date="2022-03" db="EMBL/GenBank/DDBJ databases">
        <title>Isotopic signatures of nitrous oxide derived from detoxification processes.</title>
        <authorList>
            <person name="Behrendt U."/>
            <person name="Buchen C."/>
            <person name="Well R."/>
            <person name="Ulrich A."/>
            <person name="Rohe L."/>
            <person name="Kolb S."/>
            <person name="Schloter M."/>
            <person name="Horn M.A."/>
            <person name="Augustin J."/>
        </authorList>
    </citation>
    <scope>NUCLEOTIDE SEQUENCE [LARGE SCALE GENOMIC DNA]</scope>
    <source>
        <strain evidence="5 6">S4-C24</strain>
    </source>
</reference>
<comment type="similarity">
    <text evidence="2">Belongs to the bacterial solute-binding protein SsuA/TauA family.</text>
</comment>
<dbReference type="PANTHER" id="PTHR30024:SF47">
    <property type="entry name" value="TAURINE-BINDING PERIPLASMIC PROTEIN"/>
    <property type="match status" value="1"/>
</dbReference>
<dbReference type="EMBL" id="CP093326">
    <property type="protein sequence ID" value="UNK45703.1"/>
    <property type="molecule type" value="Genomic_DNA"/>
</dbReference>
<dbReference type="SMART" id="SM00062">
    <property type="entry name" value="PBPb"/>
    <property type="match status" value="1"/>
</dbReference>
<keyword evidence="6" id="KW-1185">Reference proteome</keyword>
<accession>A0ABY3W631</accession>
<organism evidence="5 6">
    <name type="scientific">Arthrobacter sulfonylureivorans</name>
    <dbReference type="NCBI Taxonomy" id="2486855"/>
    <lineage>
        <taxon>Bacteria</taxon>
        <taxon>Bacillati</taxon>
        <taxon>Actinomycetota</taxon>
        <taxon>Actinomycetes</taxon>
        <taxon>Micrococcales</taxon>
        <taxon>Micrococcaceae</taxon>
        <taxon>Arthrobacter</taxon>
    </lineage>
</organism>
<name>A0ABY3W631_9MICC</name>
<dbReference type="InterPro" id="IPR015168">
    <property type="entry name" value="SsuA/THI5"/>
</dbReference>
<keyword evidence="3" id="KW-0732">Signal</keyword>
<dbReference type="Gene3D" id="3.40.190.10">
    <property type="entry name" value="Periplasmic binding protein-like II"/>
    <property type="match status" value="2"/>
</dbReference>
<dbReference type="RefSeq" id="WP_164745490.1">
    <property type="nucleotide sequence ID" value="NZ_CP093326.1"/>
</dbReference>
<dbReference type="SUPFAM" id="SSF53850">
    <property type="entry name" value="Periplasmic binding protein-like II"/>
    <property type="match status" value="1"/>
</dbReference>
<evidence type="ECO:0000313" key="6">
    <source>
        <dbReference type="Proteomes" id="UP000829069"/>
    </source>
</evidence>
<sequence>MATIAAAALVLAGCSGGETSASADGAGASEVTELKVGVTPIANAANLYIALEQGYFTEEGLEVTPTIIQTASTAIPSLLNDELQLALMTSVPTVTAASKGLPISVVSGSDRYPTDGAADTTALVVAPESGISSLADVAGKTVALVGLKSAPDLALRVVLEEAGVDPSDVEMVEIAYPDMVSALKSNRVDAAFVVDPFLSAAKAAGLDVVSQPFTEGLGGMNALLWVGSDAFVQANPETAGKFASAIKKAGEYANENPEAVREVLPEFTSLSPEAIAKSVIPSWDGEISDADIQAYVDLMKREGFIAEDAPGVEDLLWAPSGN</sequence>
<evidence type="ECO:0000256" key="2">
    <source>
        <dbReference type="ARBA" id="ARBA00010742"/>
    </source>
</evidence>
<comment type="subcellular location">
    <subcellularLocation>
        <location evidence="1">Periplasm</location>
    </subcellularLocation>
</comment>
<dbReference type="Pfam" id="PF09084">
    <property type="entry name" value="NMT1"/>
    <property type="match status" value="1"/>
</dbReference>
<gene>
    <name evidence="5" type="ORF">MNQ99_17585</name>
</gene>
<dbReference type="InterPro" id="IPR001638">
    <property type="entry name" value="Solute-binding_3/MltF_N"/>
</dbReference>
<evidence type="ECO:0000259" key="4">
    <source>
        <dbReference type="SMART" id="SM00062"/>
    </source>
</evidence>
<evidence type="ECO:0000256" key="3">
    <source>
        <dbReference type="ARBA" id="ARBA00022729"/>
    </source>
</evidence>
<dbReference type="Proteomes" id="UP000829069">
    <property type="component" value="Chromosome"/>
</dbReference>